<evidence type="ECO:0000256" key="1">
    <source>
        <dbReference type="SAM" id="MobiDB-lite"/>
    </source>
</evidence>
<accession>A8IM56</accession>
<dbReference type="InterPro" id="IPR038301">
    <property type="entry name" value="AraC-like_sf"/>
</dbReference>
<feature type="compositionally biased region" description="Polar residues" evidence="1">
    <location>
        <begin position="270"/>
        <end position="280"/>
    </location>
</feature>
<reference evidence="2 3" key="4">
    <citation type="journal article" date="2009" name="Appl. Environ. Microbiol.">
        <title>Comparative genome-wide transcriptional profiling of Azorhizobium caulinodans ORS571 grown under free-living and symbiotic conditions.</title>
        <authorList>
            <person name="Tsukada S."/>
            <person name="Aono T."/>
            <person name="Akiba N."/>
            <person name="Lee KB."/>
            <person name="Liu CT."/>
            <person name="Toyazaki H."/>
            <person name="Oyaizu H."/>
        </authorList>
    </citation>
    <scope>NUCLEOTIDE SEQUENCE [LARGE SCALE GENOMIC DNA]</scope>
    <source>
        <strain evidence="3">ATCC 43989 / DSM 5975 / JCM 20966 / LMG 6465 / NBRC 14845 / NCIMB 13405 / ORS 571</strain>
    </source>
</reference>
<dbReference type="Gene3D" id="1.10.8.930">
    <property type="entry name" value="Protein of unknown function DUF1465"/>
    <property type="match status" value="1"/>
</dbReference>
<reference evidence="3" key="2">
    <citation type="submission" date="2007-04" db="EMBL/GenBank/DDBJ databases">
        <title>Complete genome sequence of the nitrogen-fixing bacterium Azorhizobium caulinodans ORS571.</title>
        <authorList>
            <person name="Lee K.B."/>
            <person name="Backer P.D."/>
            <person name="Aono T."/>
            <person name="Liu C.T."/>
            <person name="Suzuki S."/>
            <person name="Suzuki T."/>
            <person name="Kaneko T."/>
            <person name="Yamada M."/>
            <person name="Tabata S."/>
            <person name="Kupfer D.M."/>
            <person name="Najar F.Z."/>
            <person name="Wiley G.B."/>
            <person name="Roe B."/>
            <person name="Binnewies T."/>
            <person name="Ussery D."/>
            <person name="Vereecke D."/>
            <person name="Gevers D."/>
            <person name="Holsters M."/>
            <person name="Oyaizu H."/>
        </authorList>
    </citation>
    <scope>NUCLEOTIDE SEQUENCE [LARGE SCALE GENOMIC DNA]</scope>
    <source>
        <strain evidence="3">ATCC 43989 / DSM 5975 / JCM 20966 / LMG 6465 / NBRC 14845 / NCIMB 13405 / ORS 571</strain>
    </source>
</reference>
<dbReference type="AlphaFoldDB" id="A8IM56"/>
<feature type="region of interest" description="Disordered" evidence="1">
    <location>
        <begin position="245"/>
        <end position="280"/>
    </location>
</feature>
<sequence length="280" mass="29815">MACGLALGHAFLKARRRFGTATSGCARRGLARPAFRASCGGNGARLGVSCPIRAVLLWLDFSSRRASATPGCGHRPGTLALARFVRACGGPAESPCRWVRGKSVAAAVVRRMGVCMTASAEPGSGPFAALYSDGLDLAARLSAYLSGPGRTYSEELPLASRLAYHDEARELTTLLLQLAAWLLMERAVAEGEMTFDHAYHEAETLELRPRRSAVGSGLPDGLKALRAEAELLRLRVVARAEHILERGERPPEHQSAVPAPRSGTPRLRIVSNSDDASPPA</sequence>
<reference evidence="2 3" key="1">
    <citation type="journal article" date="2007" name="Appl. Environ. Microbiol.">
        <title>Rhizobial factors required for stem nodule maturation and maintenance in Sesbania rostrata-Azorhizobium caulinodans ORS571 symbiosis.</title>
        <authorList>
            <person name="Suzuki S."/>
            <person name="Aono T."/>
            <person name="Lee KB."/>
            <person name="Suzuki T."/>
            <person name="Liu CT."/>
            <person name="Miwa H."/>
            <person name="Wakao S."/>
            <person name="Iki T."/>
            <person name="Oyaizu H."/>
        </authorList>
    </citation>
    <scope>NUCLEOTIDE SEQUENCE [LARGE SCALE GENOMIC DNA]</scope>
    <source>
        <strain evidence="3">ATCC 43989 / DSM 5975 / JCM 20966 / LMG 6465 / NBRC 14845 / NCIMB 13405 / ORS 571</strain>
    </source>
</reference>
<reference evidence="2 3" key="6">
    <citation type="journal article" date="2011" name="Appl. Environ. Microbiol.">
        <title>Involvement of the azorhizobial chromosome partition gene (parA) in the onset of bacteroid differentiation during Sesbania rostrata stem nodule development.</title>
        <authorList>
            <person name="Liu CT."/>
            <person name="Lee KB."/>
            <person name="Wang YS."/>
            <person name="Peng MH."/>
            <person name="Lee KT."/>
            <person name="Suzuki S."/>
            <person name="Suzuki T."/>
            <person name="Oyaizu H."/>
        </authorList>
    </citation>
    <scope>NUCLEOTIDE SEQUENCE [LARGE SCALE GENOMIC DNA]</scope>
    <source>
        <strain evidence="3">ATCC 43989 / DSM 5975 / JCM 20966 / LMG 6465 / NBRC 14845 / NCIMB 13405 / ORS 571</strain>
    </source>
</reference>
<gene>
    <name evidence="2" type="ordered locus">AZC_0492</name>
</gene>
<protein>
    <recommendedName>
        <fullName evidence="4">DUF1465 family protein</fullName>
    </recommendedName>
</protein>
<dbReference type="KEGG" id="azc:AZC_0492"/>
<dbReference type="eggNOG" id="COG5317">
    <property type="taxonomic scope" value="Bacteria"/>
</dbReference>
<dbReference type="HOGENOM" id="CLU_992666_0_0_5"/>
<dbReference type="Proteomes" id="UP000000270">
    <property type="component" value="Chromosome"/>
</dbReference>
<evidence type="ECO:0000313" key="2">
    <source>
        <dbReference type="EMBL" id="BAF86490.1"/>
    </source>
</evidence>
<name>A8IM56_AZOC5</name>
<reference evidence="2 3" key="3">
    <citation type="journal article" date="2008" name="BMC Genomics">
        <title>The genome of the versatile nitrogen fixer Azorhizobium caulinodans ORS571.</title>
        <authorList>
            <person name="Lee KB."/>
            <person name="Backer P.D."/>
            <person name="Aono T."/>
            <person name="Liu CT."/>
            <person name="Suzuki S."/>
            <person name="Suzuki T."/>
            <person name="Kaneko T."/>
            <person name="Yamada M."/>
            <person name="Tabata S."/>
            <person name="Kupfer D.M."/>
            <person name="Najar F.Z."/>
            <person name="Wiley G.B."/>
            <person name="Roe B."/>
            <person name="Binnewies T.T."/>
            <person name="Ussery D.W."/>
            <person name="D'Haeze W."/>
            <person name="Herder J.D."/>
            <person name="Gevers D."/>
            <person name="Vereecke D."/>
            <person name="Holsters M."/>
            <person name="Oyaizu H."/>
        </authorList>
    </citation>
    <scope>NUCLEOTIDE SEQUENCE [LARGE SCALE GENOMIC DNA]</scope>
    <source>
        <strain evidence="3">ATCC 43989 / DSM 5975 / JCM 20966 / LMG 6465 / NBRC 14845 / NCIMB 13405 / ORS 571</strain>
    </source>
</reference>
<organism evidence="2 3">
    <name type="scientific">Azorhizobium caulinodans (strain ATCC 43989 / DSM 5975 / JCM 20966 / LMG 6465 / NBRC 14845 / NCIMB 13405 / ORS 571)</name>
    <dbReference type="NCBI Taxonomy" id="438753"/>
    <lineage>
        <taxon>Bacteria</taxon>
        <taxon>Pseudomonadati</taxon>
        <taxon>Pseudomonadota</taxon>
        <taxon>Alphaproteobacteria</taxon>
        <taxon>Hyphomicrobiales</taxon>
        <taxon>Xanthobacteraceae</taxon>
        <taxon>Azorhizobium</taxon>
    </lineage>
</organism>
<dbReference type="EMBL" id="AP009384">
    <property type="protein sequence ID" value="BAF86490.1"/>
    <property type="molecule type" value="Genomic_DNA"/>
</dbReference>
<dbReference type="Pfam" id="PF07323">
    <property type="entry name" value="DUF1465"/>
    <property type="match status" value="1"/>
</dbReference>
<keyword evidence="3" id="KW-1185">Reference proteome</keyword>
<evidence type="ECO:0000313" key="3">
    <source>
        <dbReference type="Proteomes" id="UP000000270"/>
    </source>
</evidence>
<dbReference type="InterPro" id="IPR010848">
    <property type="entry name" value="DUF1465"/>
</dbReference>
<proteinExistence type="predicted"/>
<reference evidence="2 3" key="5">
    <citation type="journal article" date="2010" name="Appl. Environ. Microbiol.">
        <title>phrR-like gene praR of Azorhizobium caulinodans ORS571 is essential for symbiosis with Sesbania rostrata and is involved in expression of reb genes.</title>
        <authorList>
            <person name="Akiba N."/>
            <person name="Aono T."/>
            <person name="Toyazaki H."/>
            <person name="Sato S."/>
            <person name="Oyaizu H."/>
        </authorList>
    </citation>
    <scope>NUCLEOTIDE SEQUENCE [LARGE SCALE GENOMIC DNA]</scope>
    <source>
        <strain evidence="3">ATCC 43989 / DSM 5975 / JCM 20966 / LMG 6465 / NBRC 14845 / NCIMB 13405 / ORS 571</strain>
    </source>
</reference>
<dbReference type="STRING" id="438753.AZC_0492"/>
<evidence type="ECO:0008006" key="4">
    <source>
        <dbReference type="Google" id="ProtNLM"/>
    </source>
</evidence>